<name>A0A9D9I4X9_9BACT</name>
<proteinExistence type="predicted"/>
<dbReference type="InterPro" id="IPR051056">
    <property type="entry name" value="Glycosyl_Hydrolase_73"/>
</dbReference>
<dbReference type="InterPro" id="IPR002901">
    <property type="entry name" value="MGlyc_endo_b_GlcNAc-like_dom"/>
</dbReference>
<evidence type="ECO:0000259" key="2">
    <source>
        <dbReference type="SMART" id="SM00047"/>
    </source>
</evidence>
<evidence type="ECO:0000313" key="3">
    <source>
        <dbReference type="EMBL" id="MBO8466056.1"/>
    </source>
</evidence>
<organism evidence="3 4">
    <name type="scientific">Candidatus Merdivivens pullistercoris</name>
    <dbReference type="NCBI Taxonomy" id="2840873"/>
    <lineage>
        <taxon>Bacteria</taxon>
        <taxon>Pseudomonadati</taxon>
        <taxon>Bacteroidota</taxon>
        <taxon>Bacteroidia</taxon>
        <taxon>Bacteroidales</taxon>
        <taxon>Muribaculaceae</taxon>
        <taxon>Muribaculaceae incertae sedis</taxon>
        <taxon>Candidatus Merdivivens</taxon>
    </lineage>
</organism>
<dbReference type="PANTHER" id="PTHR33308">
    <property type="entry name" value="PEPTIDOGLYCAN HYDROLASE FLGJ"/>
    <property type="match status" value="1"/>
</dbReference>
<feature type="domain" description="Mannosyl-glycoprotein endo-beta-N-acetylglucosamidase-like" evidence="2">
    <location>
        <begin position="16"/>
        <end position="164"/>
    </location>
</feature>
<protein>
    <submittedName>
        <fullName evidence="3">Glucosaminidase domain-containing protein</fullName>
    </submittedName>
</protein>
<accession>A0A9D9I4X9</accession>
<dbReference type="Gene3D" id="1.10.530.10">
    <property type="match status" value="1"/>
</dbReference>
<keyword evidence="1" id="KW-0378">Hydrolase</keyword>
<evidence type="ECO:0000256" key="1">
    <source>
        <dbReference type="ARBA" id="ARBA00022801"/>
    </source>
</evidence>
<reference evidence="3" key="2">
    <citation type="journal article" date="2021" name="PeerJ">
        <title>Extensive microbial diversity within the chicken gut microbiome revealed by metagenomics and culture.</title>
        <authorList>
            <person name="Gilroy R."/>
            <person name="Ravi A."/>
            <person name="Getino M."/>
            <person name="Pursley I."/>
            <person name="Horton D.L."/>
            <person name="Alikhan N.F."/>
            <person name="Baker D."/>
            <person name="Gharbi K."/>
            <person name="Hall N."/>
            <person name="Watson M."/>
            <person name="Adriaenssens E.M."/>
            <person name="Foster-Nyarko E."/>
            <person name="Jarju S."/>
            <person name="Secka A."/>
            <person name="Antonio M."/>
            <person name="Oren A."/>
            <person name="Chaudhuri R.R."/>
            <person name="La Ragione R."/>
            <person name="Hildebrand F."/>
            <person name="Pallen M.J."/>
        </authorList>
    </citation>
    <scope>NUCLEOTIDE SEQUENCE</scope>
    <source>
        <strain evidence="3">10037</strain>
    </source>
</reference>
<gene>
    <name evidence="3" type="ORF">IAB93_08725</name>
</gene>
<dbReference type="CDD" id="cd00118">
    <property type="entry name" value="LysM"/>
    <property type="match status" value="1"/>
</dbReference>
<dbReference type="EMBL" id="JADIME010000092">
    <property type="protein sequence ID" value="MBO8466056.1"/>
    <property type="molecule type" value="Genomic_DNA"/>
</dbReference>
<comment type="caution">
    <text evidence="3">The sequence shown here is derived from an EMBL/GenBank/DDBJ whole genome shotgun (WGS) entry which is preliminary data.</text>
</comment>
<dbReference type="PANTHER" id="PTHR33308:SF9">
    <property type="entry name" value="PEPTIDOGLYCAN HYDROLASE FLGJ"/>
    <property type="match status" value="1"/>
</dbReference>
<dbReference type="SMART" id="SM00047">
    <property type="entry name" value="LYZ2"/>
    <property type="match status" value="1"/>
</dbReference>
<dbReference type="AlphaFoldDB" id="A0A9D9I4X9"/>
<dbReference type="Pfam" id="PF01832">
    <property type="entry name" value="Glucosaminidase"/>
    <property type="match status" value="1"/>
</dbReference>
<dbReference type="Proteomes" id="UP000823597">
    <property type="component" value="Unassembled WGS sequence"/>
</dbReference>
<reference evidence="3" key="1">
    <citation type="submission" date="2020-10" db="EMBL/GenBank/DDBJ databases">
        <authorList>
            <person name="Gilroy R."/>
        </authorList>
    </citation>
    <scope>NUCLEOTIDE SEQUENCE</scope>
    <source>
        <strain evidence="3">10037</strain>
    </source>
</reference>
<evidence type="ECO:0000313" key="4">
    <source>
        <dbReference type="Proteomes" id="UP000823597"/>
    </source>
</evidence>
<dbReference type="GO" id="GO:0004040">
    <property type="term" value="F:amidase activity"/>
    <property type="evidence" value="ECO:0007669"/>
    <property type="project" value="InterPro"/>
</dbReference>
<sequence length="264" mass="29770">MRKLAVILVLFFPLAVFSQEKLSRSGYIEKYWRVAVEEMERSGIPASITLAQACLESDNGNSYLAVKGNNHFGIKCHGWTGKSIRKHDDRRNECFRKYGSAYESFRDHSDFLMGGARYSRLFDLDPYDYEGWAYGLSEAGYATNPQYPELLINIIEDNGLARFDRMAHGQGGGSVQAAGDYHENTADATIVDDNGVVYYGFTLSRECRDENGAAYIVTGEGETIRSIAKEFSLTNRELKRYNGLDVKANKELPQGMKVYVSRKK</sequence>
<dbReference type="InterPro" id="IPR018392">
    <property type="entry name" value="LysM"/>
</dbReference>